<comment type="caution">
    <text evidence="2">The sequence shown here is derived from an EMBL/GenBank/DDBJ whole genome shotgun (WGS) entry which is preliminary data.</text>
</comment>
<protein>
    <recommendedName>
        <fullName evidence="1">RNase H type-1 domain-containing protein</fullName>
    </recommendedName>
</protein>
<feature type="domain" description="RNase H type-1" evidence="1">
    <location>
        <begin position="8"/>
        <end position="79"/>
    </location>
</feature>
<keyword evidence="3" id="KW-1185">Reference proteome</keyword>
<organism evidence="2 3">
    <name type="scientific">Dipteronia sinensis</name>
    <dbReference type="NCBI Taxonomy" id="43782"/>
    <lineage>
        <taxon>Eukaryota</taxon>
        <taxon>Viridiplantae</taxon>
        <taxon>Streptophyta</taxon>
        <taxon>Embryophyta</taxon>
        <taxon>Tracheophyta</taxon>
        <taxon>Spermatophyta</taxon>
        <taxon>Magnoliopsida</taxon>
        <taxon>eudicotyledons</taxon>
        <taxon>Gunneridae</taxon>
        <taxon>Pentapetalae</taxon>
        <taxon>rosids</taxon>
        <taxon>malvids</taxon>
        <taxon>Sapindales</taxon>
        <taxon>Sapindaceae</taxon>
        <taxon>Hippocastanoideae</taxon>
        <taxon>Acereae</taxon>
        <taxon>Dipteronia</taxon>
    </lineage>
</organism>
<proteinExistence type="predicted"/>
<gene>
    <name evidence="2" type="ORF">Dsin_010453</name>
</gene>
<dbReference type="GO" id="GO:0004523">
    <property type="term" value="F:RNA-DNA hybrid ribonuclease activity"/>
    <property type="evidence" value="ECO:0007669"/>
    <property type="project" value="InterPro"/>
</dbReference>
<reference evidence="2" key="1">
    <citation type="journal article" date="2023" name="Plant J.">
        <title>Genome sequences and population genomics provide insights into the demographic history, inbreeding, and mutation load of two 'living fossil' tree species of Dipteronia.</title>
        <authorList>
            <person name="Feng Y."/>
            <person name="Comes H.P."/>
            <person name="Chen J."/>
            <person name="Zhu S."/>
            <person name="Lu R."/>
            <person name="Zhang X."/>
            <person name="Li P."/>
            <person name="Qiu J."/>
            <person name="Olsen K.M."/>
            <person name="Qiu Y."/>
        </authorList>
    </citation>
    <scope>NUCLEOTIDE SEQUENCE</scope>
    <source>
        <strain evidence="2">NBL</strain>
    </source>
</reference>
<evidence type="ECO:0000313" key="3">
    <source>
        <dbReference type="Proteomes" id="UP001281410"/>
    </source>
</evidence>
<name>A0AAE0ASU1_9ROSI</name>
<sequence length="102" mass="10810">MMGIYKVNFNAAVDSINNRTGACIIIRDYMGNVMGSSVQTLQACFSPKIVESTAFFRGILFAVESSLVPAMVEIDVKSVDLVILGVAPPTIIGVIIGDISSP</sequence>
<accession>A0AAE0ASU1</accession>
<dbReference type="InterPro" id="IPR002156">
    <property type="entry name" value="RNaseH_domain"/>
</dbReference>
<dbReference type="Pfam" id="PF13456">
    <property type="entry name" value="RVT_3"/>
    <property type="match status" value="1"/>
</dbReference>
<evidence type="ECO:0000313" key="2">
    <source>
        <dbReference type="EMBL" id="KAK3223428.1"/>
    </source>
</evidence>
<dbReference type="AlphaFoldDB" id="A0AAE0ASU1"/>
<evidence type="ECO:0000259" key="1">
    <source>
        <dbReference type="Pfam" id="PF13456"/>
    </source>
</evidence>
<dbReference type="EMBL" id="JANJYJ010000003">
    <property type="protein sequence ID" value="KAK3223428.1"/>
    <property type="molecule type" value="Genomic_DNA"/>
</dbReference>
<dbReference type="Proteomes" id="UP001281410">
    <property type="component" value="Unassembled WGS sequence"/>
</dbReference>
<dbReference type="GO" id="GO:0003676">
    <property type="term" value="F:nucleic acid binding"/>
    <property type="evidence" value="ECO:0007669"/>
    <property type="project" value="InterPro"/>
</dbReference>